<sequence>MAGLTLLVRGLPASARGPGLEQLFGRLGPLRRCFVVTRKGSETCRGFGYVTFSLLEDAQRALREVTTFEGHEIKVAVAKKKLREKKQRQLDTPETRPEEQKPKKPKGAPKKARLIIRNLSFKCSEDDLKALFSPFGAVLEVNIPRKTDGKMRGFAFVQFKNILQAGKALKGMNMKEIKGRTVAVDWAVAKDKYRAMQAGPPSARLPALGWAAAFHRHVEGESVGSGALTPLPGEPLVEGRAWPGHAGQLAATISSEAAGATWAAGSVAGSRSCWGSCRQWHGLTFGAPGRNLAFDTEEEELGEMLEQFGDLKYVRIVLHPDTEHSRGCAFAQFTTQEAAQKCLEAAQDDSEGGGLRLGGRRLHLDLAVSRDEAQKLRAQKVKKPTGTRNLYLAREGLIRAGTQAAEGVSTSDMAKRARFEELKRQKLKDQNIFVSRTRLCIHNLPKAVDDKQLRQLLLRAAGGRPGLRIKEDPRMTRERQQPAVPGWGWGTWGSWSWQCWGQDPRMTRVRRQGTLTFCFVQQKLREKQKDPRGPRTQGTKGQKDALGPKGQGYAAGAVGQQNPRKRSPEGQGASTPWAGFQTKAEVEQVELPDGKKRRKVLTLPTHRGPKIRQRDRGKPAAPKKPKAQTSQRRHEKQRVAPRQAPGKRRKLVGGRAEARFDQLVEQYKRKILGSAPSAPGAKRSKWFES</sequence>
<dbReference type="CDD" id="cd12414">
    <property type="entry name" value="RRM2_RBM28_like"/>
    <property type="match status" value="1"/>
</dbReference>
<dbReference type="Pfam" id="PF00076">
    <property type="entry name" value="RRM_1"/>
    <property type="match status" value="3"/>
</dbReference>
<comment type="subcellular location">
    <subcellularLocation>
        <location evidence="1">Nucleus</location>
    </subcellularLocation>
</comment>
<dbReference type="Proteomes" id="UP000291020">
    <property type="component" value="Unassembled WGS sequence"/>
</dbReference>
<feature type="region of interest" description="Disordered" evidence="6">
    <location>
        <begin position="522"/>
        <end position="657"/>
    </location>
</feature>
<keyword evidence="2" id="KW-0677">Repeat</keyword>
<dbReference type="Gene3D" id="3.30.70.330">
    <property type="match status" value="3"/>
</dbReference>
<evidence type="ECO:0000259" key="7">
    <source>
        <dbReference type="PROSITE" id="PS50102"/>
    </source>
</evidence>
<evidence type="ECO:0000313" key="8">
    <source>
        <dbReference type="Ensembl" id="ENSGAGP00000011541.1"/>
    </source>
</evidence>
<evidence type="ECO:0000313" key="9">
    <source>
        <dbReference type="Proteomes" id="UP000291020"/>
    </source>
</evidence>
<evidence type="ECO:0000256" key="1">
    <source>
        <dbReference type="ARBA" id="ARBA00004123"/>
    </source>
</evidence>
<evidence type="ECO:0000256" key="3">
    <source>
        <dbReference type="ARBA" id="ARBA00022884"/>
    </source>
</evidence>
<keyword evidence="4" id="KW-0539">Nucleus</keyword>
<dbReference type="InterPro" id="IPR035979">
    <property type="entry name" value="RBD_domain_sf"/>
</dbReference>
<dbReference type="InterPro" id="IPR051945">
    <property type="entry name" value="RRM_MRD1_RNA_proc_ribogen"/>
</dbReference>
<dbReference type="PANTHER" id="PTHR48039">
    <property type="entry name" value="RNA-BINDING MOTIF PROTEIN 14B"/>
    <property type="match status" value="1"/>
</dbReference>
<dbReference type="Ensembl" id="ENSGAGT00000013215.1">
    <property type="protein sequence ID" value="ENSGAGP00000011541.1"/>
    <property type="gene ID" value="ENSGAGG00000008873.1"/>
</dbReference>
<feature type="compositionally biased region" description="Basic residues" evidence="6">
    <location>
        <begin position="619"/>
        <end position="636"/>
    </location>
</feature>
<reference evidence="8" key="3">
    <citation type="submission" date="2025-09" db="UniProtKB">
        <authorList>
            <consortium name="Ensembl"/>
        </authorList>
    </citation>
    <scope>IDENTIFICATION</scope>
</reference>
<name>A0A452H9P5_9SAUR</name>
<dbReference type="GO" id="GO:0005730">
    <property type="term" value="C:nucleolus"/>
    <property type="evidence" value="ECO:0007669"/>
    <property type="project" value="TreeGrafter"/>
</dbReference>
<reference evidence="9" key="1">
    <citation type="journal article" date="2017" name="PLoS ONE">
        <title>The Agassiz's desert tortoise genome provides a resource for the conservation of a threatened species.</title>
        <authorList>
            <person name="Tollis M."/>
            <person name="DeNardo D.F."/>
            <person name="Cornelius J.A."/>
            <person name="Dolby G.A."/>
            <person name="Edwards T."/>
            <person name="Henen B.T."/>
            <person name="Karl A.E."/>
            <person name="Murphy R.W."/>
            <person name="Kusumi K."/>
        </authorList>
    </citation>
    <scope>NUCLEOTIDE SEQUENCE [LARGE SCALE GENOMIC DNA]</scope>
</reference>
<dbReference type="FunFam" id="3.30.70.330:FF:000315">
    <property type="entry name" value="RNA-binding motif protein 28"/>
    <property type="match status" value="1"/>
</dbReference>
<keyword evidence="9" id="KW-1185">Reference proteome</keyword>
<dbReference type="PANTHER" id="PTHR48039:SF5">
    <property type="entry name" value="RNA-BINDING PROTEIN 28"/>
    <property type="match status" value="1"/>
</dbReference>
<accession>A0A452H9P5</accession>
<dbReference type="CDD" id="cd12415">
    <property type="entry name" value="RRM3_RBM28_like"/>
    <property type="match status" value="1"/>
</dbReference>
<feature type="compositionally biased region" description="Basic and acidic residues" evidence="6">
    <location>
        <begin position="523"/>
        <end position="533"/>
    </location>
</feature>
<dbReference type="FunFam" id="3.30.70.330:FF:000340">
    <property type="entry name" value="RNA-binding motif protein 28"/>
    <property type="match status" value="1"/>
</dbReference>
<evidence type="ECO:0000256" key="5">
    <source>
        <dbReference type="PROSITE-ProRule" id="PRU00176"/>
    </source>
</evidence>
<feature type="region of interest" description="Disordered" evidence="6">
    <location>
        <begin position="84"/>
        <end position="110"/>
    </location>
</feature>
<reference evidence="8" key="2">
    <citation type="submission" date="2025-08" db="UniProtKB">
        <authorList>
            <consortium name="Ensembl"/>
        </authorList>
    </citation>
    <scope>IDENTIFICATION</scope>
</reference>
<feature type="compositionally biased region" description="Basic and acidic residues" evidence="6">
    <location>
        <begin position="87"/>
        <end position="102"/>
    </location>
</feature>
<dbReference type="GO" id="GO:0003729">
    <property type="term" value="F:mRNA binding"/>
    <property type="evidence" value="ECO:0007669"/>
    <property type="project" value="TreeGrafter"/>
</dbReference>
<evidence type="ECO:0000256" key="6">
    <source>
        <dbReference type="SAM" id="MobiDB-lite"/>
    </source>
</evidence>
<feature type="domain" description="RRM" evidence="7">
    <location>
        <begin position="112"/>
        <end position="189"/>
    </location>
</feature>
<dbReference type="InterPro" id="IPR012677">
    <property type="entry name" value="Nucleotide-bd_a/b_plait_sf"/>
</dbReference>
<keyword evidence="3 5" id="KW-0694">RNA-binding</keyword>
<dbReference type="SMART" id="SM00360">
    <property type="entry name" value="RRM"/>
    <property type="match status" value="3"/>
</dbReference>
<evidence type="ECO:0000256" key="2">
    <source>
        <dbReference type="ARBA" id="ARBA00022737"/>
    </source>
</evidence>
<dbReference type="PROSITE" id="PS50102">
    <property type="entry name" value="RRM"/>
    <property type="match status" value="3"/>
</dbReference>
<dbReference type="CDD" id="cd12413">
    <property type="entry name" value="RRM1_RBM28_like"/>
    <property type="match status" value="1"/>
</dbReference>
<organism evidence="8 9">
    <name type="scientific">Gopherus agassizii</name>
    <name type="common">Agassiz's desert tortoise</name>
    <dbReference type="NCBI Taxonomy" id="38772"/>
    <lineage>
        <taxon>Eukaryota</taxon>
        <taxon>Metazoa</taxon>
        <taxon>Chordata</taxon>
        <taxon>Craniata</taxon>
        <taxon>Vertebrata</taxon>
        <taxon>Euteleostomi</taxon>
        <taxon>Archelosauria</taxon>
        <taxon>Testudinata</taxon>
        <taxon>Testudines</taxon>
        <taxon>Cryptodira</taxon>
        <taxon>Durocryptodira</taxon>
        <taxon>Testudinoidea</taxon>
        <taxon>Testudinidae</taxon>
        <taxon>Gopherus</taxon>
    </lineage>
</organism>
<dbReference type="STRING" id="38772.ENSGAGP00000011541"/>
<protein>
    <recommendedName>
        <fullName evidence="7">RRM domain-containing protein</fullName>
    </recommendedName>
</protein>
<dbReference type="InterPro" id="IPR000504">
    <property type="entry name" value="RRM_dom"/>
</dbReference>
<feature type="domain" description="RRM" evidence="7">
    <location>
        <begin position="291"/>
        <end position="369"/>
    </location>
</feature>
<proteinExistence type="predicted"/>
<feature type="compositionally biased region" description="Low complexity" evidence="6">
    <location>
        <begin position="551"/>
        <end position="561"/>
    </location>
</feature>
<feature type="domain" description="RRM" evidence="7">
    <location>
        <begin position="4"/>
        <end position="80"/>
    </location>
</feature>
<dbReference type="SUPFAM" id="SSF54928">
    <property type="entry name" value="RNA-binding domain, RBD"/>
    <property type="match status" value="3"/>
</dbReference>
<evidence type="ECO:0000256" key="4">
    <source>
        <dbReference type="ARBA" id="ARBA00023242"/>
    </source>
</evidence>
<dbReference type="AlphaFoldDB" id="A0A452H9P5"/>